<accession>A0A3P8DWT7</accession>
<evidence type="ECO:0000313" key="1">
    <source>
        <dbReference type="EMBL" id="VDP56267.1"/>
    </source>
</evidence>
<gene>
    <name evidence="1" type="ORF">SMTD_LOCUS10864</name>
</gene>
<reference evidence="1 2" key="1">
    <citation type="submission" date="2018-11" db="EMBL/GenBank/DDBJ databases">
        <authorList>
            <consortium name="Pathogen Informatics"/>
        </authorList>
    </citation>
    <scope>NUCLEOTIDE SEQUENCE [LARGE SCALE GENOMIC DNA]</scope>
    <source>
        <strain>Denwood</strain>
        <strain evidence="2">Zambia</strain>
    </source>
</reference>
<name>A0A3P8DWT7_9TREM</name>
<evidence type="ECO:0000313" key="2">
    <source>
        <dbReference type="Proteomes" id="UP000269396"/>
    </source>
</evidence>
<dbReference type="Proteomes" id="UP000269396">
    <property type="component" value="Unassembled WGS sequence"/>
</dbReference>
<dbReference type="EMBL" id="UZAL01030942">
    <property type="protein sequence ID" value="VDP56267.1"/>
    <property type="molecule type" value="Genomic_DNA"/>
</dbReference>
<proteinExistence type="predicted"/>
<organism evidence="1 2">
    <name type="scientific">Schistosoma mattheei</name>
    <dbReference type="NCBI Taxonomy" id="31246"/>
    <lineage>
        <taxon>Eukaryota</taxon>
        <taxon>Metazoa</taxon>
        <taxon>Spiralia</taxon>
        <taxon>Lophotrochozoa</taxon>
        <taxon>Platyhelminthes</taxon>
        <taxon>Trematoda</taxon>
        <taxon>Digenea</taxon>
        <taxon>Strigeidida</taxon>
        <taxon>Schistosomatoidea</taxon>
        <taxon>Schistosomatidae</taxon>
        <taxon>Schistosoma</taxon>
    </lineage>
</organism>
<protein>
    <submittedName>
        <fullName evidence="1">Uncharacterized protein</fullName>
    </submittedName>
</protein>
<dbReference type="AlphaFoldDB" id="A0A3P8DWT7"/>
<keyword evidence="2" id="KW-1185">Reference proteome</keyword>
<sequence>MTRLSLLPERLLTNFLVVIDFGELDDEDTERILSIFVLTFSSSFTCSAVYEGDIKSEILVTSSRES</sequence>